<dbReference type="Pfam" id="PF25019">
    <property type="entry name" value="LRR_R13L1-DRL21"/>
    <property type="match status" value="1"/>
</dbReference>
<dbReference type="GO" id="GO:0002758">
    <property type="term" value="P:innate immune response-activating signaling pathway"/>
    <property type="evidence" value="ECO:0007669"/>
    <property type="project" value="UniProtKB-ARBA"/>
</dbReference>
<dbReference type="SMR" id="C5ID17"/>
<evidence type="ECO:0000256" key="1">
    <source>
        <dbReference type="ARBA" id="ARBA00022737"/>
    </source>
</evidence>
<dbReference type="PRINTS" id="PR00364">
    <property type="entry name" value="DISEASERSIST"/>
</dbReference>
<dbReference type="GO" id="GO:0042742">
    <property type="term" value="P:defense response to bacterium"/>
    <property type="evidence" value="ECO:0007669"/>
    <property type="project" value="UniProtKB-ARBA"/>
</dbReference>
<evidence type="ECO:0000313" key="7">
    <source>
        <dbReference type="EMBL" id="ACO53397.1"/>
    </source>
</evidence>
<feature type="transmembrane region" description="Helical" evidence="3">
    <location>
        <begin position="12"/>
        <end position="33"/>
    </location>
</feature>
<evidence type="ECO:0000259" key="4">
    <source>
        <dbReference type="Pfam" id="PF00931"/>
    </source>
</evidence>
<name>C5ID17_WHEAT</name>
<evidence type="ECO:0000259" key="5">
    <source>
        <dbReference type="Pfam" id="PF23559"/>
    </source>
</evidence>
<keyword evidence="3" id="KW-0472">Membrane</keyword>
<evidence type="ECO:0000256" key="3">
    <source>
        <dbReference type="SAM" id="Phobius"/>
    </source>
</evidence>
<dbReference type="InterPro" id="IPR056789">
    <property type="entry name" value="LRR_R13L1-DRL21"/>
</dbReference>
<dbReference type="GO" id="GO:0043531">
    <property type="term" value="F:ADP binding"/>
    <property type="evidence" value="ECO:0007669"/>
    <property type="project" value="InterPro"/>
</dbReference>
<keyword evidence="1" id="KW-0677">Repeat</keyword>
<reference evidence="7" key="1">
    <citation type="journal article" date="2009" name="Genetics">
        <title>Evolution of new disease specificity at a simple resistance locus in a crop-weed complex: reconstitution of the Lr21 gene in wheat.</title>
        <authorList>
            <person name="Huang L."/>
            <person name="Brooks S."/>
            <person name="Li W."/>
            <person name="Fellers J."/>
            <person name="Nelson J.C."/>
            <person name="Gill B."/>
        </authorList>
    </citation>
    <scope>NUCLEOTIDE SEQUENCE</scope>
</reference>
<dbReference type="InterPro" id="IPR002182">
    <property type="entry name" value="NB-ARC"/>
</dbReference>
<dbReference type="Pfam" id="PF00931">
    <property type="entry name" value="NB-ARC"/>
    <property type="match status" value="1"/>
</dbReference>
<dbReference type="Gene3D" id="3.40.50.300">
    <property type="entry name" value="P-loop containing nucleotide triphosphate hydrolases"/>
    <property type="match status" value="1"/>
</dbReference>
<dbReference type="GO" id="GO:0009626">
    <property type="term" value="P:plant-type hypersensitive response"/>
    <property type="evidence" value="ECO:0007669"/>
    <property type="project" value="UniProtKB-ARBA"/>
</dbReference>
<feature type="domain" description="R13L1/DRL21-like LRR repeat region" evidence="6">
    <location>
        <begin position="842"/>
        <end position="973"/>
    </location>
</feature>
<proteinExistence type="predicted"/>
<feature type="domain" description="NB-ARC" evidence="4">
    <location>
        <begin position="340"/>
        <end position="496"/>
    </location>
</feature>
<dbReference type="Gene3D" id="1.10.10.10">
    <property type="entry name" value="Winged helix-like DNA-binding domain superfamily/Winged helix DNA-binding domain"/>
    <property type="match status" value="1"/>
</dbReference>
<dbReference type="FunFam" id="1.10.10.10:FF:000322">
    <property type="entry name" value="Probable disease resistance protein At1g63360"/>
    <property type="match status" value="1"/>
</dbReference>
<keyword evidence="2" id="KW-0611">Plant defense</keyword>
<dbReference type="Gene3D" id="3.80.10.10">
    <property type="entry name" value="Ribonuclease Inhibitor"/>
    <property type="match status" value="1"/>
</dbReference>
<dbReference type="AlphaFoldDB" id="C5ID17"/>
<dbReference type="InterPro" id="IPR027417">
    <property type="entry name" value="P-loop_NTPase"/>
</dbReference>
<feature type="domain" description="Disease resistance protein winged helix" evidence="5">
    <location>
        <begin position="576"/>
        <end position="645"/>
    </location>
</feature>
<evidence type="ECO:0000259" key="6">
    <source>
        <dbReference type="Pfam" id="PF25019"/>
    </source>
</evidence>
<sequence>MATAWDVASVGWSMVVLGWLVSPVITLILPKILSRLGFDAAQKLQGLVISIMPEMENTLRAVDQERMMLRGKKSNSDVAALDKMAAMLRHAREDAEDIFDDAHEKICVGDFLYGVVQSFLDGIARIIRSRWAWLMQWARRSSLCRFLEHASGEAVTIGVAASNEPGHVTINVAAPSGGESIPVTTSAAASHEPTAPSSDSLGRCLSCFSSSFNFVKYYCTSSFNWLRFYRDWSYEVVGVTTYQENATALDVVLTAISRWNLNKRIEKVQSTISEVTKSPLLGTASKSAPDDIANKNRSRIRTASKRKVFGREGLRDHIMVRLREIPEHDAASSSADPCYSVIGIYGVAGSGKTTFAGYIQDYIKEECKDEKLFDTIMCIHVTETFSVDDIFHEMLKYITGDSHSNISDRGALDKKLKEALCGKRFFLILDDLWVKNKNDQHLEELISPLNVGLKGSKILVTARTKEAAGALGADKFIEMPDLDEDQYLAMFMHYALSDTRVALQEFEQVGREIAKKLHRSPIAAVTVAGRLGANPNISFWKNVAKLDMLNYTMDALWWSYQQLDPDIRRCFEFCSIFPRKFKLEKDQLVRLWTAQGFVKTSCATEEMEDVAEGYIQELVSCSFLQEKGTGSGVDHFTIHDLLHDLLVKVAGNDCFRIENRWSKQGECQEDVPRDVRHLFVQKYDGELITRKILGLENLRTLIICVVEENRPVEEKVIESMCVRLLKLRVLAIAFNKKCRSTSNPSDKFLVPESITQLKHLRYLAFRKSDNCKVILPSALAKLLHIQLLDFGLGKISDFTCAADLINLRHIFCWDVSFPNIGTLSSLQRIPFFRLRNEQGYEIKQLRDLNKIRGMLVVNGFENVKSKEEALEANLAAKERLTELILCFLTSHTRGNGNAEVAAEVLEGLCPPVGLEALLIYDYNGSRYPDWMVGKLTGGPKNLKLLEIYGCSRLGPGPQLEAFPHLRMLNLEDCSWDALPGNLEHLTSLKALKIEHCMNIRSLPTLPQSLKLFILRCCDVELMKSCETEGDPNWHKIKHIPDKMVSGQPHSIYHIRRMFRVSAPVPTLSTSGDGDTTDERR</sequence>
<dbReference type="SUPFAM" id="SSF52058">
    <property type="entry name" value="L domain-like"/>
    <property type="match status" value="1"/>
</dbReference>
<dbReference type="InterPro" id="IPR032675">
    <property type="entry name" value="LRR_dom_sf"/>
</dbReference>
<keyword evidence="3" id="KW-0812">Transmembrane</keyword>
<evidence type="ECO:0000256" key="2">
    <source>
        <dbReference type="ARBA" id="ARBA00022821"/>
    </source>
</evidence>
<dbReference type="InterPro" id="IPR044974">
    <property type="entry name" value="Disease_R_plants"/>
</dbReference>
<dbReference type="InterPro" id="IPR058922">
    <property type="entry name" value="WHD_DRP"/>
</dbReference>
<protein>
    <submittedName>
        <fullName evidence="7">Lr21</fullName>
    </submittedName>
</protein>
<dbReference type="SUPFAM" id="SSF52540">
    <property type="entry name" value="P-loop containing nucleoside triphosphate hydrolases"/>
    <property type="match status" value="1"/>
</dbReference>
<accession>C5ID17</accession>
<keyword evidence="3" id="KW-1133">Transmembrane helix</keyword>
<dbReference type="InterPro" id="IPR036388">
    <property type="entry name" value="WH-like_DNA-bd_sf"/>
</dbReference>
<dbReference type="ExpressionAtlas" id="C5ID17">
    <property type="expression patterns" value="baseline"/>
</dbReference>
<organism evidence="7">
    <name type="scientific">Triticum aestivum</name>
    <name type="common">Wheat</name>
    <dbReference type="NCBI Taxonomy" id="4565"/>
    <lineage>
        <taxon>Eukaryota</taxon>
        <taxon>Viridiplantae</taxon>
        <taxon>Streptophyta</taxon>
        <taxon>Embryophyta</taxon>
        <taxon>Tracheophyta</taxon>
        <taxon>Spermatophyta</taxon>
        <taxon>Magnoliopsida</taxon>
        <taxon>Liliopsida</taxon>
        <taxon>Poales</taxon>
        <taxon>Poaceae</taxon>
        <taxon>BOP clade</taxon>
        <taxon>Pooideae</taxon>
        <taxon>Triticodae</taxon>
        <taxon>Triticeae</taxon>
        <taxon>Triticinae</taxon>
        <taxon>Triticum</taxon>
    </lineage>
</organism>
<dbReference type="Pfam" id="PF23559">
    <property type="entry name" value="WHD_DRP"/>
    <property type="match status" value="1"/>
</dbReference>
<dbReference type="PANTHER" id="PTHR23155">
    <property type="entry name" value="DISEASE RESISTANCE PROTEIN RP"/>
    <property type="match status" value="1"/>
</dbReference>
<dbReference type="PANTHER" id="PTHR23155:SF1058">
    <property type="entry name" value="OS11G0668100 PROTEIN"/>
    <property type="match status" value="1"/>
</dbReference>
<dbReference type="EMBL" id="FJ876280">
    <property type="protein sequence ID" value="ACO53397.1"/>
    <property type="molecule type" value="Genomic_DNA"/>
</dbReference>